<dbReference type="InterPro" id="IPR047057">
    <property type="entry name" value="MerR_fam"/>
</dbReference>
<dbReference type="PANTHER" id="PTHR30204:SF0">
    <property type="entry name" value="REDOX-SENSITIVE TRANSCRIPTIONAL ACTIVATOR SOXR"/>
    <property type="match status" value="1"/>
</dbReference>
<sequence>MVKSSDLSVGEMAERAGVPVSTLHFYEAEGLIESWRTPANHRRYDRRELRRVAITRIAQSVGVPLAEIKLVLDGIPRTKAVSAKTWARAAAPWQAMLEERIALMTRLKDQMGYCIGCGCLSLESCPLYNSADTLGQNGPGARRWIGKQDERAEI</sequence>
<feature type="domain" description="HTH merR-type" evidence="5">
    <location>
        <begin position="6"/>
        <end position="74"/>
    </location>
</feature>
<evidence type="ECO:0000259" key="5">
    <source>
        <dbReference type="PROSITE" id="PS50937"/>
    </source>
</evidence>
<evidence type="ECO:0000313" key="7">
    <source>
        <dbReference type="Proteomes" id="UP000201838"/>
    </source>
</evidence>
<keyword evidence="7" id="KW-1185">Reference proteome</keyword>
<gene>
    <name evidence="6" type="primary">soxR</name>
    <name evidence="6" type="ORF">BOA8489_00461</name>
</gene>
<dbReference type="Proteomes" id="UP000201838">
    <property type="component" value="Unassembled WGS sequence"/>
</dbReference>
<evidence type="ECO:0000313" key="6">
    <source>
        <dbReference type="EMBL" id="SMX22366.1"/>
    </source>
</evidence>
<dbReference type="EMBL" id="FXXQ01000001">
    <property type="protein sequence ID" value="SMX22366.1"/>
    <property type="molecule type" value="Genomic_DNA"/>
</dbReference>
<name>A0A238IVH9_9RHOB</name>
<evidence type="ECO:0000256" key="2">
    <source>
        <dbReference type="ARBA" id="ARBA00023004"/>
    </source>
</evidence>
<dbReference type="Gene3D" id="1.10.1660.10">
    <property type="match status" value="1"/>
</dbReference>
<dbReference type="GO" id="GO:0003677">
    <property type="term" value="F:DNA binding"/>
    <property type="evidence" value="ECO:0007669"/>
    <property type="project" value="UniProtKB-KW"/>
</dbReference>
<dbReference type="InterPro" id="IPR000551">
    <property type="entry name" value="MerR-type_HTH_dom"/>
</dbReference>
<dbReference type="SUPFAM" id="SSF46955">
    <property type="entry name" value="Putative DNA-binding domain"/>
    <property type="match status" value="1"/>
</dbReference>
<dbReference type="Pfam" id="PF13411">
    <property type="entry name" value="MerR_1"/>
    <property type="match status" value="1"/>
</dbReference>
<proteinExistence type="predicted"/>
<organism evidence="6 7">
    <name type="scientific">Boseongicola aestuarii</name>
    <dbReference type="NCBI Taxonomy" id="1470561"/>
    <lineage>
        <taxon>Bacteria</taxon>
        <taxon>Pseudomonadati</taxon>
        <taxon>Pseudomonadota</taxon>
        <taxon>Alphaproteobacteria</taxon>
        <taxon>Rhodobacterales</taxon>
        <taxon>Paracoccaceae</taxon>
        <taxon>Boseongicola</taxon>
    </lineage>
</organism>
<dbReference type="PROSITE" id="PS50937">
    <property type="entry name" value="HTH_MERR_2"/>
    <property type="match status" value="1"/>
</dbReference>
<evidence type="ECO:0000256" key="3">
    <source>
        <dbReference type="ARBA" id="ARBA00023014"/>
    </source>
</evidence>
<dbReference type="InterPro" id="IPR010211">
    <property type="entry name" value="Redox-sen_tscrpt-act_SoxR"/>
</dbReference>
<dbReference type="GO" id="GO:0006979">
    <property type="term" value="P:response to oxidative stress"/>
    <property type="evidence" value="ECO:0007669"/>
    <property type="project" value="InterPro"/>
</dbReference>
<evidence type="ECO:0000256" key="1">
    <source>
        <dbReference type="ARBA" id="ARBA00022714"/>
    </source>
</evidence>
<evidence type="ECO:0000256" key="4">
    <source>
        <dbReference type="ARBA" id="ARBA00023125"/>
    </source>
</evidence>
<reference evidence="6 7" key="1">
    <citation type="submission" date="2017-05" db="EMBL/GenBank/DDBJ databases">
        <authorList>
            <person name="Song R."/>
            <person name="Chenine A.L."/>
            <person name="Ruprecht R.M."/>
        </authorList>
    </citation>
    <scope>NUCLEOTIDE SEQUENCE [LARGE SCALE GENOMIC DNA]</scope>
    <source>
        <strain evidence="6 7">CECT 8489</strain>
    </source>
</reference>
<dbReference type="SMART" id="SM00422">
    <property type="entry name" value="HTH_MERR"/>
    <property type="match status" value="1"/>
</dbReference>
<dbReference type="InterPro" id="IPR009061">
    <property type="entry name" value="DNA-bd_dom_put_sf"/>
</dbReference>
<keyword evidence="3" id="KW-0411">Iron-sulfur</keyword>
<dbReference type="PRINTS" id="PR00040">
    <property type="entry name" value="HTHMERR"/>
</dbReference>
<protein>
    <submittedName>
        <fullName evidence="6">Redox-sensitive transcriptional activator SoxR</fullName>
    </submittedName>
</protein>
<dbReference type="GO" id="GO:0051537">
    <property type="term" value="F:2 iron, 2 sulfur cluster binding"/>
    <property type="evidence" value="ECO:0007669"/>
    <property type="project" value="UniProtKB-KW"/>
</dbReference>
<dbReference type="RefSeq" id="WP_245813627.1">
    <property type="nucleotide sequence ID" value="NZ_FXXQ01000001.1"/>
</dbReference>
<dbReference type="AlphaFoldDB" id="A0A238IVH9"/>
<keyword evidence="1" id="KW-0001">2Fe-2S</keyword>
<keyword evidence="1" id="KW-0479">Metal-binding</keyword>
<keyword evidence="4" id="KW-0238">DNA-binding</keyword>
<dbReference type="GO" id="GO:0003700">
    <property type="term" value="F:DNA-binding transcription factor activity"/>
    <property type="evidence" value="ECO:0007669"/>
    <property type="project" value="InterPro"/>
</dbReference>
<dbReference type="NCBIfam" id="TIGR01950">
    <property type="entry name" value="SoxR"/>
    <property type="match status" value="1"/>
</dbReference>
<dbReference type="PANTHER" id="PTHR30204">
    <property type="entry name" value="REDOX-CYCLING DRUG-SENSING TRANSCRIPTIONAL ACTIVATOR SOXR"/>
    <property type="match status" value="1"/>
</dbReference>
<keyword evidence="2" id="KW-0408">Iron</keyword>
<accession>A0A238IVH9</accession>